<gene>
    <name evidence="2" type="ORF">BSZ32_04470</name>
</gene>
<evidence type="ECO:0000313" key="3">
    <source>
        <dbReference type="Proteomes" id="UP000239907"/>
    </source>
</evidence>
<accession>A0A2S7TYJ0</accession>
<evidence type="ECO:0000313" key="2">
    <source>
        <dbReference type="EMBL" id="PQJ27825.1"/>
    </source>
</evidence>
<evidence type="ECO:0000256" key="1">
    <source>
        <dbReference type="SAM" id="Coils"/>
    </source>
</evidence>
<dbReference type="Proteomes" id="UP000239907">
    <property type="component" value="Unassembled WGS sequence"/>
</dbReference>
<dbReference type="AlphaFoldDB" id="A0A2S7TYJ0"/>
<name>A0A2S7TYJ0_9BACT</name>
<organism evidence="2 3">
    <name type="scientific">Rubritalea profundi</name>
    <dbReference type="NCBI Taxonomy" id="1658618"/>
    <lineage>
        <taxon>Bacteria</taxon>
        <taxon>Pseudomonadati</taxon>
        <taxon>Verrucomicrobiota</taxon>
        <taxon>Verrucomicrobiia</taxon>
        <taxon>Verrucomicrobiales</taxon>
        <taxon>Rubritaleaceae</taxon>
        <taxon>Rubritalea</taxon>
    </lineage>
</organism>
<keyword evidence="3" id="KW-1185">Reference proteome</keyword>
<keyword evidence="1" id="KW-0175">Coiled coil</keyword>
<reference evidence="2 3" key="1">
    <citation type="submission" date="2016-12" db="EMBL/GenBank/DDBJ databases">
        <title>Study of bacterial adaptation to deep sea.</title>
        <authorList>
            <person name="Song J."/>
            <person name="Yoshizawa S."/>
            <person name="Kogure K."/>
        </authorList>
    </citation>
    <scope>NUCLEOTIDE SEQUENCE [LARGE SCALE GENOMIC DNA]</scope>
    <source>
        <strain evidence="2 3">SAORIC-165</strain>
    </source>
</reference>
<comment type="caution">
    <text evidence="2">The sequence shown here is derived from an EMBL/GenBank/DDBJ whole genome shotgun (WGS) entry which is preliminary data.</text>
</comment>
<dbReference type="EMBL" id="MQWA01000001">
    <property type="protein sequence ID" value="PQJ27825.1"/>
    <property type="molecule type" value="Genomic_DNA"/>
</dbReference>
<feature type="coiled-coil region" evidence="1">
    <location>
        <begin position="22"/>
        <end position="49"/>
    </location>
</feature>
<proteinExistence type="predicted"/>
<protein>
    <submittedName>
        <fullName evidence="2">Uncharacterized protein</fullName>
    </submittedName>
</protein>
<sequence length="142" mass="16245">MNKPVRKLFSVVQEEPKADPNQKEMVNRKAEAQRVVKRLEKIIKEHYQASLSLSIDLSDENLKIVTNALRDHARGGTGNITLKENDEIRAHCLNRLFEELVEEPSNILYTTSTGADTMRYDAMDLTFWIECLDLLDQSIAAQ</sequence>
<dbReference type="RefSeq" id="WP_105042318.1">
    <property type="nucleotide sequence ID" value="NZ_MQWA01000001.1"/>
</dbReference>